<dbReference type="EC" id="1.11.1.21" evidence="11 13"/>
<evidence type="ECO:0000256" key="14">
    <source>
        <dbReference type="RuleBase" id="RU003451"/>
    </source>
</evidence>
<evidence type="ECO:0000256" key="6">
    <source>
        <dbReference type="ARBA" id="ARBA00023324"/>
    </source>
</evidence>
<feature type="domain" description="Plant heme peroxidase family profile" evidence="15">
    <location>
        <begin position="114"/>
        <end position="405"/>
    </location>
</feature>
<dbReference type="GO" id="GO:0005829">
    <property type="term" value="C:cytosol"/>
    <property type="evidence" value="ECO:0007669"/>
    <property type="project" value="TreeGrafter"/>
</dbReference>
<evidence type="ECO:0000256" key="5">
    <source>
        <dbReference type="ARBA" id="ARBA00023004"/>
    </source>
</evidence>
<dbReference type="GO" id="GO:0070301">
    <property type="term" value="P:cellular response to hydrogen peroxide"/>
    <property type="evidence" value="ECO:0007669"/>
    <property type="project" value="TreeGrafter"/>
</dbReference>
<dbReference type="PROSITE" id="PS00435">
    <property type="entry name" value="PEROXIDASE_1"/>
    <property type="match status" value="1"/>
</dbReference>
<dbReference type="InterPro" id="IPR019793">
    <property type="entry name" value="Peroxidases_heam-ligand_BS"/>
</dbReference>
<keyword evidence="2 13" id="KW-0349">Heme</keyword>
<dbReference type="HAMAP" id="MF_01961">
    <property type="entry name" value="Catal_peroxid"/>
    <property type="match status" value="1"/>
</dbReference>
<protein>
    <recommendedName>
        <fullName evidence="12 13">Catalase-peroxidase</fullName>
        <shortName evidence="13">CP</shortName>
        <ecNumber evidence="11 13">1.11.1.21</ecNumber>
    </recommendedName>
    <alternativeName>
        <fullName evidence="13">Peroxidase/catalase</fullName>
    </alternativeName>
</protein>
<name>A0A919E4D0_9PROT</name>
<dbReference type="Proteomes" id="UP000630923">
    <property type="component" value="Unassembled WGS sequence"/>
</dbReference>
<dbReference type="PANTHER" id="PTHR30555">
    <property type="entry name" value="HYDROPEROXIDASE I, BIFUNCTIONAL CATALASE-PEROXIDASE"/>
    <property type="match status" value="1"/>
</dbReference>
<feature type="active site" description="Proton acceptor" evidence="13">
    <location>
        <position position="81"/>
    </location>
</feature>
<comment type="function">
    <text evidence="9">Bifunctional enzyme with both catalase and broad-spectrum peroxidase activity. Important for stationary phase survival.</text>
</comment>
<dbReference type="InterPro" id="IPR019794">
    <property type="entry name" value="Peroxidases_AS"/>
</dbReference>
<comment type="cofactor">
    <cofactor evidence="13">
        <name>heme b</name>
        <dbReference type="ChEBI" id="CHEBI:60344"/>
    </cofactor>
    <text evidence="13">Binds 1 heme b (iron(II)-protoporphyrin IX) group per dimer.</text>
</comment>
<evidence type="ECO:0000256" key="12">
    <source>
        <dbReference type="ARBA" id="ARBA00074141"/>
    </source>
</evidence>
<dbReference type="NCBIfam" id="NF011635">
    <property type="entry name" value="PRK15061.1"/>
    <property type="match status" value="1"/>
</dbReference>
<evidence type="ECO:0000256" key="8">
    <source>
        <dbReference type="ARBA" id="ARBA00051651"/>
    </source>
</evidence>
<dbReference type="FunFam" id="1.10.420.10:FF:000002">
    <property type="entry name" value="Catalase-peroxidase"/>
    <property type="match status" value="1"/>
</dbReference>
<evidence type="ECO:0000259" key="15">
    <source>
        <dbReference type="PROSITE" id="PS50873"/>
    </source>
</evidence>
<keyword evidence="17" id="KW-1185">Reference proteome</keyword>
<feature type="cross-link" description="Tryptophyl-tyrosyl-methioninium (Tyr-Met) (with Trp-80)" evidence="13">
    <location>
        <begin position="202"/>
        <end position="228"/>
    </location>
</feature>
<reference evidence="16" key="2">
    <citation type="submission" date="2020-09" db="EMBL/GenBank/DDBJ databases">
        <authorList>
            <person name="Sun Q."/>
            <person name="Kim S."/>
        </authorList>
    </citation>
    <scope>NUCLEOTIDE SEQUENCE</scope>
    <source>
        <strain evidence="16">KCTC 42590</strain>
    </source>
</reference>
<dbReference type="GO" id="GO:0042744">
    <property type="term" value="P:hydrogen peroxide catabolic process"/>
    <property type="evidence" value="ECO:0007669"/>
    <property type="project" value="UniProtKB-KW"/>
</dbReference>
<dbReference type="CDD" id="cd00649">
    <property type="entry name" value="catalase_peroxidase_1"/>
    <property type="match status" value="1"/>
</dbReference>
<evidence type="ECO:0000256" key="9">
    <source>
        <dbReference type="ARBA" id="ARBA00057360"/>
    </source>
</evidence>
<comment type="caution">
    <text evidence="13">Lacks conserved residue(s) required for the propagation of feature annotation.</text>
</comment>
<gene>
    <name evidence="16" type="primary">katG2</name>
    <name evidence="13" type="synonym">katG</name>
    <name evidence="16" type="ORF">GCM10017044_00970</name>
</gene>
<dbReference type="GO" id="GO:0020037">
    <property type="term" value="F:heme binding"/>
    <property type="evidence" value="ECO:0007669"/>
    <property type="project" value="InterPro"/>
</dbReference>
<dbReference type="InterPro" id="IPR000763">
    <property type="entry name" value="Catalase_peroxidase"/>
</dbReference>
<evidence type="ECO:0000256" key="1">
    <source>
        <dbReference type="ARBA" id="ARBA00022559"/>
    </source>
</evidence>
<evidence type="ECO:0000256" key="3">
    <source>
        <dbReference type="ARBA" id="ARBA00022723"/>
    </source>
</evidence>
<dbReference type="InterPro" id="IPR002016">
    <property type="entry name" value="Haem_peroxidase"/>
</dbReference>
<accession>A0A919E4D0</accession>
<dbReference type="PROSITE" id="PS00436">
    <property type="entry name" value="PEROXIDASE_2"/>
    <property type="match status" value="1"/>
</dbReference>
<dbReference type="PROSITE" id="PS50873">
    <property type="entry name" value="PEROXIDASE_4"/>
    <property type="match status" value="1"/>
</dbReference>
<feature type="binding site" description="axial binding residue" evidence="13">
    <location>
        <position position="243"/>
    </location>
    <ligand>
        <name>heme b</name>
        <dbReference type="ChEBI" id="CHEBI:60344"/>
    </ligand>
    <ligandPart>
        <name>Fe</name>
        <dbReference type="ChEBI" id="CHEBI:18248"/>
    </ligandPart>
</feature>
<dbReference type="EMBL" id="BNCI01000001">
    <property type="protein sequence ID" value="GHF11078.1"/>
    <property type="molecule type" value="Genomic_DNA"/>
</dbReference>
<dbReference type="FunFam" id="1.10.520.10:FF:000002">
    <property type="entry name" value="Catalase-peroxidase"/>
    <property type="match status" value="1"/>
</dbReference>
<comment type="subunit">
    <text evidence="13">Homodimer or homotetramer.</text>
</comment>
<evidence type="ECO:0000256" key="10">
    <source>
        <dbReference type="ARBA" id="ARBA00060838"/>
    </source>
</evidence>
<dbReference type="Gene3D" id="1.10.520.10">
    <property type="match status" value="2"/>
</dbReference>
<comment type="catalytic activity">
    <reaction evidence="7 13 14">
        <text>2 H2O2 = O2 + 2 H2O</text>
        <dbReference type="Rhea" id="RHEA:20309"/>
        <dbReference type="ChEBI" id="CHEBI:15377"/>
        <dbReference type="ChEBI" id="CHEBI:15379"/>
        <dbReference type="ChEBI" id="CHEBI:16240"/>
        <dbReference type="EC" id="1.11.1.21"/>
    </reaction>
</comment>
<dbReference type="Gene3D" id="1.10.420.10">
    <property type="entry name" value="Peroxidase, domain 2"/>
    <property type="match status" value="2"/>
</dbReference>
<keyword evidence="3 13" id="KW-0479">Metal-binding</keyword>
<dbReference type="PRINTS" id="PR00460">
    <property type="entry name" value="BPEROXIDASE"/>
</dbReference>
<evidence type="ECO:0000256" key="2">
    <source>
        <dbReference type="ARBA" id="ARBA00022617"/>
    </source>
</evidence>
<dbReference type="GO" id="GO:0004096">
    <property type="term" value="F:catalase activity"/>
    <property type="evidence" value="ECO:0007669"/>
    <property type="project" value="UniProtKB-UniRule"/>
</dbReference>
<dbReference type="NCBIfam" id="TIGR00198">
    <property type="entry name" value="cat_per_HPI"/>
    <property type="match status" value="1"/>
</dbReference>
<dbReference type="CDD" id="cd08200">
    <property type="entry name" value="catalase_peroxidase_2"/>
    <property type="match status" value="1"/>
</dbReference>
<evidence type="ECO:0000256" key="11">
    <source>
        <dbReference type="ARBA" id="ARBA00067012"/>
    </source>
</evidence>
<evidence type="ECO:0000313" key="16">
    <source>
        <dbReference type="EMBL" id="GHF11078.1"/>
    </source>
</evidence>
<dbReference type="Pfam" id="PF00141">
    <property type="entry name" value="peroxidase"/>
    <property type="match status" value="2"/>
</dbReference>
<feature type="site" description="Transition state stabilizer" evidence="13">
    <location>
        <position position="77"/>
    </location>
</feature>
<sequence length="712" mass="78056">MSSTTVSNDYWWPNRLDLTPLRLNSPKSDPMGPGFDYAKEFESLDLDAVKKDLEELMTTSQDWWPADYGHYGPLFIRMAWHSAGTYRISDGRGGADGGMQRFAPLNSWPDNANLDKARRLLWPIKQKYGAKISWADLMVLAGTVAMESMGFKTLGFAGGRVDEWEPEEVYWGPEGEWLGDKRHSGDRDLERPLGATQMGLIYVNPEGPNGNPDPLLAAHDIRRTFGRMAMNDEETVALIAGGHTFGKTHGAANPGKYVGAEPEAADMSEQGLGWKNSYKSGKGGDTITSGLEGAWTVSPAQWTHNFLENLFMFDWVKTKSPAGATQWIPSDESAAQMVPDAHDPDKFHAPIMLTTDLSLKFDPEYRKISKRFLDNPEEFEKAFAKAWFKLTHRDMGPKSRYLGSMVPDETFIWQDPVPAVDHALVDAGDVADLKAVILDSGLTIPELVRTAWASASSFRGTDMRGGANGARVRLAPQKEWEANNPAELSKVLDVLEGVQSDFNDAQKGDKRISLADLIVLGGAAAIEKAAADAGYDVSVPFTPGRTDASQEQTDVDSFAVLKSDADGFRNYFAGGIKRSPAEMLIEKAAFLNLTVPETTVLVGGMRAMNANTGGVAHGVFTDTPGALNNDFFVNLLDMSTVWAKSESNEGLYEGRDRESGAVKWTATPVDLIFGSNSELRAISQVYAADSAKEKFVSDFVDAWVKVMNLDRM</sequence>
<dbReference type="SUPFAM" id="SSF48113">
    <property type="entry name" value="Heme-dependent peroxidases"/>
    <property type="match status" value="2"/>
</dbReference>
<evidence type="ECO:0000256" key="13">
    <source>
        <dbReference type="HAMAP-Rule" id="MF_01961"/>
    </source>
</evidence>
<dbReference type="GO" id="GO:0046872">
    <property type="term" value="F:metal ion binding"/>
    <property type="evidence" value="ECO:0007669"/>
    <property type="project" value="UniProtKB-KW"/>
</dbReference>
<dbReference type="InterPro" id="IPR010255">
    <property type="entry name" value="Haem_peroxidase_sf"/>
</dbReference>
<dbReference type="PRINTS" id="PR00458">
    <property type="entry name" value="PEROXIDASE"/>
</dbReference>
<evidence type="ECO:0000256" key="4">
    <source>
        <dbReference type="ARBA" id="ARBA00023002"/>
    </source>
</evidence>
<reference evidence="16" key="1">
    <citation type="journal article" date="2014" name="Int. J. Syst. Evol. Microbiol.">
        <title>Complete genome sequence of Corynebacterium casei LMG S-19264T (=DSM 44701T), isolated from a smear-ripened cheese.</title>
        <authorList>
            <consortium name="US DOE Joint Genome Institute (JGI-PGF)"/>
            <person name="Walter F."/>
            <person name="Albersmeier A."/>
            <person name="Kalinowski J."/>
            <person name="Ruckert C."/>
        </authorList>
    </citation>
    <scope>NUCLEOTIDE SEQUENCE</scope>
    <source>
        <strain evidence="16">KCTC 42590</strain>
    </source>
</reference>
<proteinExistence type="inferred from homology"/>
<comment type="caution">
    <text evidence="16">The sequence shown here is derived from an EMBL/GenBank/DDBJ whole genome shotgun (WGS) entry which is preliminary data.</text>
</comment>
<dbReference type="FunFam" id="1.10.420.10:FF:000004">
    <property type="entry name" value="Catalase-peroxidase"/>
    <property type="match status" value="1"/>
</dbReference>
<dbReference type="AlphaFoldDB" id="A0A919E4D0"/>
<evidence type="ECO:0000256" key="7">
    <source>
        <dbReference type="ARBA" id="ARBA00049145"/>
    </source>
</evidence>
<keyword evidence="6 13" id="KW-0376">Hydrogen peroxide</keyword>
<keyword evidence="5 13" id="KW-0408">Iron</keyword>
<evidence type="ECO:0000313" key="17">
    <source>
        <dbReference type="Proteomes" id="UP000630923"/>
    </source>
</evidence>
<comment type="similarity">
    <text evidence="10 13 14">Belongs to the peroxidase family. Peroxidase/catalase subfamily.</text>
</comment>
<dbReference type="PANTHER" id="PTHR30555:SF0">
    <property type="entry name" value="CATALASE-PEROXIDASE"/>
    <property type="match status" value="1"/>
</dbReference>
<comment type="catalytic activity">
    <reaction evidence="8 13 14">
        <text>H2O2 + AH2 = A + 2 H2O</text>
        <dbReference type="Rhea" id="RHEA:30275"/>
        <dbReference type="ChEBI" id="CHEBI:13193"/>
        <dbReference type="ChEBI" id="CHEBI:15377"/>
        <dbReference type="ChEBI" id="CHEBI:16240"/>
        <dbReference type="ChEBI" id="CHEBI:17499"/>
        <dbReference type="EC" id="1.11.1.21"/>
    </reaction>
</comment>
<organism evidence="16 17">
    <name type="scientific">Kordiimonas sediminis</name>
    <dbReference type="NCBI Taxonomy" id="1735581"/>
    <lineage>
        <taxon>Bacteria</taxon>
        <taxon>Pseudomonadati</taxon>
        <taxon>Pseudomonadota</taxon>
        <taxon>Alphaproteobacteria</taxon>
        <taxon>Kordiimonadales</taxon>
        <taxon>Kordiimonadaceae</taxon>
        <taxon>Kordiimonas</taxon>
    </lineage>
</organism>
<keyword evidence="4 13" id="KW-0560">Oxidoreductase</keyword>
<keyword evidence="1 13" id="KW-0575">Peroxidase</keyword>
<comment type="PTM">
    <text evidence="13">Formation of the three residue Trp-Tyr-Met cross-link is important for the catalase, but not the peroxidase activity of the enzyme.</text>
</comment>